<keyword evidence="1" id="KW-0175">Coiled coil</keyword>
<accession>A0A7M1RSI1</accession>
<protein>
    <submittedName>
        <fullName evidence="3">Uncharacterized protein</fullName>
    </submittedName>
</protein>
<dbReference type="KEGG" id="vg:65131034"/>
<evidence type="ECO:0000256" key="1">
    <source>
        <dbReference type="SAM" id="Coils"/>
    </source>
</evidence>
<evidence type="ECO:0000313" key="4">
    <source>
        <dbReference type="Proteomes" id="UP000593850"/>
    </source>
</evidence>
<reference evidence="3 4" key="1">
    <citation type="submission" date="2020-07" db="EMBL/GenBank/DDBJ databases">
        <title>Taxonomic proposal: Crassvirales, a new order of highly abundant and diverse bacterial viruses.</title>
        <authorList>
            <person name="Shkoporov A.N."/>
            <person name="Stockdale S.R."/>
            <person name="Guerin E."/>
            <person name="Ross R.P."/>
            <person name="Hill C."/>
        </authorList>
    </citation>
    <scope>NUCLEOTIDE SEQUENCE [LARGE SCALE GENOMIC DNA]</scope>
</reference>
<evidence type="ECO:0000256" key="2">
    <source>
        <dbReference type="SAM" id="MobiDB-lite"/>
    </source>
</evidence>
<sequence length="4491" mass="509251">MIPKFDTVVQQNVDRGLRKFYAGVQSFRKVPSVINEFTVEPYNSEEMDAIAFNNLLNPEIGFERADELGSGKGSVEELNTDLFGNSVLAATYDKATYDRIKVDNTLGWLSDKERPLKDYIDISKPTSKYTYSEIVDGKVANILSDIKSKENKPEFDDNGNLVTRLVVKYDLDLNTYVYKQVLADQASMLKMEAAGVALANIYGPKKYQDGLLKTGIRSIARGIANIVPDVLQFAAGTGDLLQATGNGITGNGFKSDYGWLNQLADESKALVDNSRIGKTSMREEESLFDNPYAFTAGLGQGVSSLAEYAAFGGLTKSVMAGVSGMAKGSARLLDKVGKATNLNSLRDSANKLNTVLSAEGIANESLGVISKTINDVFVKNPELIPMVSAGLILNYGEAYQYARQMGLPLEDAATIGFITGALNTLVEQKYGANVLNKWLVGGSGAQNAAKTVINSVGGDLTKLSDKAVSNSIIGKIFDQVEKFTRVPVLGTAWEEGSEEVIQGFVKNSVESLYDQFIAPNEAVKGKGMFGTEAFGKDEWMGMLEEGTIGAILGAFGGFANSRTKEDNSIIPYIASGEFDSLAAGAKMAAKQGAITQEQYDGVMERATTLNDLYKQSKALFNEAMMYTEPNDQVLVASSLLEKLRNQLDYIQNLKDADVADPDFVTKDILAFTSQIDNALSTNATGMSVLQAFENQLRNAGINEKADLIQNARKDAIRRSNDISKSTKPSNDSERLAYMITKNMLANQIFSKLFNINMSQRIYNETRKKIQNLENQSPELSALDLTLNESMAGEPTTADQKSRIKIQNLIDEYSKPETTDEQRIKIREQLAKEIKHRYNNIRNNATYKTAMNLDQYADNKEIQDNTRISNILDKYDLQYLSGDKAKQDFTESNKAVTQAIETSNKIQEETKQRLTAEEEATLRDQLIEQELEEMYELLSTINNDESTPNEIKESNRVFLTGGIEGKINYLNTARRNNSKRLNELSKSELKPEDWNEIKNSLVELNKRFTKYVNYLQSILNRGDEFYANNERRNITGLPEDNTTYVNPSTGEDVQFDKSKTQYSNNEGYIYTDTNGVEYPEYTILNGERTLNPVLADMVSKDGVSFQESMLRDRNAQLMKSLAPDREQSYEPVAEEEKFVSRPVEQQEGEVKITEPVEKDNKHIKLLSGKDFALQYVNNPAFDPKALSVEFTLSQNYNNTNISPEAKKAADLYKKLLNSKNPVKAFEDLEVKDKQLIIYYLPIQATTYNEVSKIRYKNIHYVPAEGGTNSKFKLTPEQRDERIKLIRSLLANKGSLSFKQGSLNREGGYFNTIQGSTLNSIADIPSLGITYDNKSKQYIHKVRHSQTGKVMNIPVRIGIGTNTQIIYYEHNGRIDAARATGNPGTPYLIIPSALSLTKTPGFVMKLNPKKVDEPVARLIAKMMLTLVSSDVKRRNYLNSVIKSSVGLDGKSFSEINTFGSDVTIGQLLDDLIFWGPKTIQDREDNKYPKGYLRAKQLVIDFDENIIRYGAKLTPVDPNNIEPFVQWMIKNKNYAIDHNLLSANSNNEFGYTIKSGDFTLESDRNTPYLTRLINQGVFRTNLDPGEDANLYRQSLLYLEPSLDVTSDDTPTPLNAAQLETKLTEQLEEETPNVEGSSITITNKVDKNSGKSKWNREGLAASLASAPDGTTVTYTIDPELMLDFYPKHTFKIQDGKLNGRILDTSSDLQALKTLRKAVIDSYNEIASNANEEDNISKIYSLSALASISVNYPSRSAKKIAKKTTTKTKKVTNPKNPFDSDTAEGKRYTKMYNYLSSLTGFDAASISDYLTQLQNNPRVLYKNDPKLLEVFESADELYETLEDTVPGQGTNVKAYLTKIADTIVKDQPKQAKSSAVKETAKMPDTPAPSNFEQAASNTVTAQDALELNDLAKQMGMPDIFAQFDNPSGPTMEVNLDELDTAYERSDISKEVAGYRNMVGNLVNNDVQLTDKLISTMGTHGNPVLAWAIMSKDGLTLYQGAKQGAPYHEAFHRVSLLYLSPEEREELYRLARKEYNLINNSNKEVEEYLAERFREYVLANDFDRSVTGRVKQFFKNIANFFKALFTKKPKFEDINSLFASIRNGEYRFRKQNPISVSNFDANYGKQARVPLTINGVTLEAIYDSNILEEVINTLAATTLFNNNIQRLLSLNKPIDFQPTIDYLQKCKDAYQAVIENDLASDKAKIMARQATNIYTEILNNFNNVFRPLIDIKFEGYGLRRKKAEMEDSYKEDMNTIVNDEIKSAYEFSAKENAQADVRLLFLTLRSSKLPSTTTFMNQFTNADIAWYNTFSRLHSAKSYEEMIQRLKDAARDTEQLGDEYKINMYSELLNRLENSDQQFKNRFFVTFKKHRNRFLNAYFELTQRRGRITGVKMTFGDADINKRSRTINRQWSVAFGMSNPSSRKDELKQAISDWNKLKNKVIKGKFEFDDTVNEIIRIFSKFNITLDSPAIYTIIADPEFVDVDKKVALRNFILDMPRTGTAESKYGIQNLFSNEGPIMNAANGKVDSDKILNILGNEKSVKFLAEQYIKANPTSEDDSVIGPNGNNVYAYSEHNTITSMFEDWLKDEAYINELSSCKYCDSSVWLSQIKSSKDVRDALRVSTQLSVISKNETDTGRGYLDIAPVEDILLKFNATLNNKLPLPTLANKRTYYFIEGLKRQSVNVNKDKSKKLQLDDDTITVFMKYAINEYEVIQKAYEQRDKFLSDVGLSLAEWNNLSAAEQRQLILRINREAIEQGKADSFKYLVENYHYNTKGDKIVFENGNGYKFRYFVKLQSEVDKYGLDKVYTMYFKNPNNKKLYNYVKNSLNWRINDTIQQFINNRIIEPNSQNINYDGESIASDIIRGNILLDSDLVQPQNGKTTSEMIASAIADYAVNSAISTLEFEKLVSGDLAYYKNLDDRVKRYSALTSTRQIMNIPQDDLTYRTISLNTNKLVSKVMHDAMYDKYVGTEEAPGILTKLYFRFRDENKLNFVGLTDKEIYEKALKDADNRLSGYNDVDPTDAQVWISPTMFRKLSIMNGDWNEDKLRAFDLLESDEQLSLELEIELHNIVMQPLKYVHFGYINSDGNRIPIYDKMSLATIFRRTAVNRDLQQMYDYMKDNDVDMIKMNSATKSGNMQRMKMYDGDWKLQDLNESAVYEQEFKYIGKQLVTDPHNVERVTFATQPIKICMSNVEKEGDYDFQGKTVKGQKLIDEYVQAIDRLSDIGKLKLFNQIGIKEQGGKLYVDKTKFVKMLRDDAINSNMPYNLIDALQTVIKSDDTTDYYIELSVLPSLNWIHSRITAMIKKATIDINTPGNAFIQMSNFGFKTTTFDKPLNTKVKGEGIIFNDELKFKRPDNGRMECIVSINLFKSVLPAEIQGDFEKSKEYILANADLFAIGYRIPTQGMNSTLPLQIVDVLRESSGDVIIMPSEITTLTGSDFDIDKMYMARYNYRDIDGKLEKIQFIDSDDYSNEEEFLTAVYNYKYAAYQTDKYKEAEKDVPKVLNTLYKKVLMNNDTMMAEDKEFLLNYIKGYNSFINYNDALDILDNVTISDTEKVSRIRGLFNKKTDIIKLEDFISNNTGKDKWTVNSREQIENRLLDIFNTTLTSDNHFLDATTPLDVTTQPIKDIVGKVDKYLADKKNISSLEALFPPYQLEIKNNNTGADAGIGPMALINTFRTFAQIAGLNLNTMSVTNDGKPNVCQLLGINTLDLKYDRNGISILDWTSALINAHVDAAKDPYITRLNVNKYTYSATAFMVSSGLGDSVFYFLPQPILRELASEAMRIKSAKIGSNPIEIYQKAWLKNTKEKYEKLLEDAINKHNSIVTSDEQVLREDLPLYGDTFFTDKIMNKEWLESQLAIPEKQRDYNWYNNQLQILEYFNQIDEYGKSLSNLIKASQIDTAKFGNNANEMILHLHTIEQALSDTNFTNPFDIFNKTFLGKKLENSINLMFNMLSNEIIEFAPNFVNMIELIQRLTVTYYAKDERIVNAISRELKTNIEAGFFNEYMKANNKTVKSLFYGNNSVVDRVSNLRNAIYTNQKYLNLKDNALLRLLEPGINSDPNAPKIFEVSTTKQRDTQSKNMYTYAWRDLLEHPSKEVRDIAKDLILYSFYSSGGHSNGIYNFFDLVPYEVLAKGFELNGQTYEEYMKLTVRSLNDNESYLDYATIIDNTLRSLWNNDRLIPDVSNNFIDASMSDPNVKHGPAIYLRLQEDRTNFMLSLDESYKPYVKVKDRSNVNNTLLYKFVGKSINTNGDTQLVYALIPKTGYTYKGFSIKEASNTTELPTNQVKDYTDLSVEFNKKFSKNQVKFIPAKEIIDETGSNRTYDEDGEAEVKNVEVTVTPSEEKLISTFFADLFNDMSQEQAEAILSKDAIRRFTYLDVQFSTVNQAYYYTIANLIPDPSNKDVGLKLLQNLLEVDRLAKWINYDVKGEDGTTLREMEEILHDQLMYDIQYASITSDPNAIEALKTIETSDEILADLKNDIANDFSDEAMLNCKGK</sequence>
<dbReference type="EMBL" id="MT774400">
    <property type="protein sequence ID" value="QOR57104.1"/>
    <property type="molecule type" value="Genomic_DNA"/>
</dbReference>
<organism evidence="3 4">
    <name type="scientific">uncultured phage cr4_1</name>
    <dbReference type="NCBI Taxonomy" id="2772084"/>
    <lineage>
        <taxon>Viruses</taxon>
        <taxon>Duplodnaviria</taxon>
        <taxon>Heunggongvirae</taxon>
        <taxon>Uroviricota</taxon>
        <taxon>Caudoviricetes</taxon>
        <taxon>Crassvirales</taxon>
        <taxon>Suoliviridae</taxon>
        <taxon>Loutivirinae</taxon>
        <taxon>Buorbuivirus</taxon>
        <taxon>Buorbuivirus hominis</taxon>
    </lineage>
</organism>
<evidence type="ECO:0000313" key="3">
    <source>
        <dbReference type="EMBL" id="QOR57104.1"/>
    </source>
</evidence>
<dbReference type="GeneID" id="65131034"/>
<feature type="coiled-coil region" evidence="1">
    <location>
        <begin position="755"/>
        <end position="782"/>
    </location>
</feature>
<dbReference type="Proteomes" id="UP000593850">
    <property type="component" value="Segment"/>
</dbReference>
<proteinExistence type="predicted"/>
<feature type="region of interest" description="Disordered" evidence="2">
    <location>
        <begin position="1864"/>
        <end position="1883"/>
    </location>
</feature>
<name>A0A7M1RSI1_9CAUD</name>
<keyword evidence="4" id="KW-1185">Reference proteome</keyword>
<feature type="region of interest" description="Disordered" evidence="2">
    <location>
        <begin position="1758"/>
        <end position="1777"/>
    </location>
</feature>
<dbReference type="RefSeq" id="YP_010112556.1">
    <property type="nucleotide sequence ID" value="NC_055893.1"/>
</dbReference>
<feature type="compositionally biased region" description="Basic residues" evidence="2">
    <location>
        <begin position="1758"/>
        <end position="1767"/>
    </location>
</feature>